<sequence length="1300" mass="144531">MKDSSVSPTGLLSPTRQRVLLDALIARFQTCQGERQSLVRQHAAQRDQEEQQLVAERNTVMAECRRQRYATLSQWDAAEEKVFAAYESETLRLRNEVHRLASLYRRKRSEGIEAIEHKVESRRAAVQHQYDSHKHEPGEQSKREFEKIKQALVPIGKDMEWTCELTVRRLDGLPNVPPAQSPEEVVPFERPETIRQTIDSIGQLTRRSNELVQELQTGASVRFVDSFYLPAGVAAAVVIWIVAVLLMQPEAFWTFMLSGVAVAGVIGISLFAALLLPLRRKTRRMYPLIYRTAQAAEEVAELGRQISTDQAKQSSEELITRRNQHFEQAEHWRDEQLEQLEQNLSSEERSARQALNDQLDQLANDFESGYGSLHSEMHQKADVVAAEITAHLAQTDAKLHKKREHNAKKRHTELQHVTDRLRAGVRGGLDRIAMLNKFSKQRFPEWATVAGAIHTSEPNLDFVPVGELAIGDLLYRTIAAESQAIDADLDPVGAMFHPDDIPDAMTIGMHRRLHSGLLVRAASGHMNQAIELVQSALWRMLTGTAGGRTRMTLIDPIGRGQSFTSFMSLADFDPAIVGHRVWTTENQIEARLGEVAQHAEDVLQSSLRDRFERIEDYNVLAGSMAEPYHAVAAVGFPEGLTRGAYKHVKALIESGLRCGVFVLMACDESMPWPSDLPQPKDARLLELHLDAEGVWSLQRDGLQSLPFRPMANVPVDDRPAIVESIGKAANLAAKVEVPLGSLLPTEGGDDRSDHGLEITIGSQGGHRTLALDLGEGVKQHVLIAGKTGSGKSTLLHALITSGAYHYRPDQLQFYLLDFKKGVEFKAYADSEMPHARVIGIESEREFGRSVLQRLDAELQQRGELFRAHSTQELSEFRRVSGQAMPRIMLVVDEFQELFVRDDKVAAECSMLLDRLVRQGRSFGIHIVLSSQSLAGAYSLPRATLGQMAVRIAMQCSESDAALILSDDNTAARLISRPGEAIYNDAGGLIEGNQPFQVAWLASDEHQSLLRTIADRDAMFAEELPPPVIFEGNRPSRWTPALAGAAIDNDVDRREELQSLLGEAVEIGAPVSLRLNRNAGRNVLVIPPTDARAGLLSSIVSGFTKSDPRLEVVYFNGNRPNESQPMSDWFAAAGISTKEVKPRDATEEMNRLVELIKERGDEAVDVPPILVVIDPLDRFRDFRHDDAFNFSLDAATGPMSGGQAFREMLKDGPPAHVYAILVCGSTEIVTRWLPRQSQHDVELRVLGRLNAADSSLLIDSPIASELSNATMLLYDEPAGKLSKFRQLDLPDANDVQQWISK</sequence>
<keyword evidence="4" id="KW-0175">Coiled coil</keyword>
<dbReference type="SUPFAM" id="SSF52540">
    <property type="entry name" value="P-loop containing nucleoside triphosphate hydrolases"/>
    <property type="match status" value="1"/>
</dbReference>
<evidence type="ECO:0000256" key="4">
    <source>
        <dbReference type="SAM" id="Coils"/>
    </source>
</evidence>
<dbReference type="InterPro" id="IPR002543">
    <property type="entry name" value="FtsK_dom"/>
</dbReference>
<feature type="binding site" evidence="3">
    <location>
        <begin position="785"/>
        <end position="792"/>
    </location>
    <ligand>
        <name>ATP</name>
        <dbReference type="ChEBI" id="CHEBI:30616"/>
    </ligand>
</feature>
<evidence type="ECO:0000256" key="1">
    <source>
        <dbReference type="ARBA" id="ARBA00022741"/>
    </source>
</evidence>
<feature type="transmembrane region" description="Helical" evidence="5">
    <location>
        <begin position="252"/>
        <end position="276"/>
    </location>
</feature>
<dbReference type="Pfam" id="PF01580">
    <property type="entry name" value="FtsK_SpoIIIE"/>
    <property type="match status" value="1"/>
</dbReference>
<keyword evidence="2 3" id="KW-0067">ATP-binding</keyword>
<keyword evidence="5" id="KW-0812">Transmembrane</keyword>
<dbReference type="PANTHER" id="PTHR22683">
    <property type="entry name" value="SPORULATION PROTEIN RELATED"/>
    <property type="match status" value="1"/>
</dbReference>
<evidence type="ECO:0000259" key="6">
    <source>
        <dbReference type="PROSITE" id="PS50901"/>
    </source>
</evidence>
<organism evidence="7 8">
    <name type="scientific">Roseiconus lacunae</name>
    <dbReference type="NCBI Taxonomy" id="2605694"/>
    <lineage>
        <taxon>Bacteria</taxon>
        <taxon>Pseudomonadati</taxon>
        <taxon>Planctomycetota</taxon>
        <taxon>Planctomycetia</taxon>
        <taxon>Pirellulales</taxon>
        <taxon>Pirellulaceae</taxon>
        <taxon>Roseiconus</taxon>
    </lineage>
</organism>
<protein>
    <submittedName>
        <fullName evidence="7">FtsK/SpoIIIE domain-containing protein</fullName>
    </submittedName>
</protein>
<dbReference type="InterPro" id="IPR050206">
    <property type="entry name" value="FtsK/SpoIIIE/SftA"/>
</dbReference>
<dbReference type="EMBL" id="JASZZN010000022">
    <property type="protein sequence ID" value="MDM4018529.1"/>
    <property type="molecule type" value="Genomic_DNA"/>
</dbReference>
<reference evidence="7 8" key="1">
    <citation type="submission" date="2023-06" db="EMBL/GenBank/DDBJ databases">
        <title>Roseiconus lacunae JC819 isolated from Gulf of Mannar region, Tamil Nadu.</title>
        <authorList>
            <person name="Pk S."/>
            <person name="Ch S."/>
            <person name="Ch V.R."/>
        </authorList>
    </citation>
    <scope>NUCLEOTIDE SEQUENCE [LARGE SCALE GENOMIC DNA]</scope>
    <source>
        <strain evidence="7 8">JC819</strain>
    </source>
</reference>
<dbReference type="RefSeq" id="WP_289166400.1">
    <property type="nucleotide sequence ID" value="NZ_JASZZN010000022.1"/>
</dbReference>
<feature type="coiled-coil region" evidence="4">
    <location>
        <begin position="337"/>
        <end position="365"/>
    </location>
</feature>
<feature type="transmembrane region" description="Helical" evidence="5">
    <location>
        <begin position="227"/>
        <end position="246"/>
    </location>
</feature>
<proteinExistence type="predicted"/>
<evidence type="ECO:0000256" key="3">
    <source>
        <dbReference type="PROSITE-ProRule" id="PRU00289"/>
    </source>
</evidence>
<feature type="domain" description="FtsK" evidence="6">
    <location>
        <begin position="766"/>
        <end position="962"/>
    </location>
</feature>
<dbReference type="Gene3D" id="3.40.50.300">
    <property type="entry name" value="P-loop containing nucleotide triphosphate hydrolases"/>
    <property type="match status" value="2"/>
</dbReference>
<keyword evidence="5" id="KW-0472">Membrane</keyword>
<comment type="caution">
    <text evidence="7">The sequence shown here is derived from an EMBL/GenBank/DDBJ whole genome shotgun (WGS) entry which is preliminary data.</text>
</comment>
<keyword evidence="1 3" id="KW-0547">Nucleotide-binding</keyword>
<accession>A0ABT7PQH8</accession>
<gene>
    <name evidence="7" type="ORF">QTN89_23965</name>
</gene>
<name>A0ABT7PQH8_9BACT</name>
<evidence type="ECO:0000256" key="2">
    <source>
        <dbReference type="ARBA" id="ARBA00022840"/>
    </source>
</evidence>
<dbReference type="PROSITE" id="PS50901">
    <property type="entry name" value="FTSK"/>
    <property type="match status" value="1"/>
</dbReference>
<dbReference type="Proteomes" id="UP001239462">
    <property type="component" value="Unassembled WGS sequence"/>
</dbReference>
<keyword evidence="8" id="KW-1185">Reference proteome</keyword>
<evidence type="ECO:0000256" key="5">
    <source>
        <dbReference type="SAM" id="Phobius"/>
    </source>
</evidence>
<dbReference type="InterPro" id="IPR027417">
    <property type="entry name" value="P-loop_NTPase"/>
</dbReference>
<keyword evidence="5" id="KW-1133">Transmembrane helix</keyword>
<evidence type="ECO:0000313" key="8">
    <source>
        <dbReference type="Proteomes" id="UP001239462"/>
    </source>
</evidence>
<evidence type="ECO:0000313" key="7">
    <source>
        <dbReference type="EMBL" id="MDM4018529.1"/>
    </source>
</evidence>
<dbReference type="PANTHER" id="PTHR22683:SF41">
    <property type="entry name" value="DNA TRANSLOCASE FTSK"/>
    <property type="match status" value="1"/>
</dbReference>